<evidence type="ECO:0000256" key="6">
    <source>
        <dbReference type="SAM" id="Phobius"/>
    </source>
</evidence>
<dbReference type="NCBIfam" id="TIGR00785">
    <property type="entry name" value="dass"/>
    <property type="match status" value="1"/>
</dbReference>
<dbReference type="Pfam" id="PF00939">
    <property type="entry name" value="Na_sulph_symp"/>
    <property type="match status" value="1"/>
</dbReference>
<comment type="similarity">
    <text evidence="2">Belongs to the SLC13A/DASS transporter (TC 2.A.47) family. DIT1 subfamily.</text>
</comment>
<protein>
    <submittedName>
        <fullName evidence="7">Putative malate transporter YflS</fullName>
    </submittedName>
</protein>
<proteinExistence type="inferred from homology"/>
<evidence type="ECO:0000256" key="2">
    <source>
        <dbReference type="ARBA" id="ARBA00007349"/>
    </source>
</evidence>
<evidence type="ECO:0000256" key="5">
    <source>
        <dbReference type="ARBA" id="ARBA00023136"/>
    </source>
</evidence>
<dbReference type="Proteomes" id="UP000315440">
    <property type="component" value="Unassembled WGS sequence"/>
</dbReference>
<feature type="transmembrane region" description="Helical" evidence="6">
    <location>
        <begin position="399"/>
        <end position="418"/>
    </location>
</feature>
<dbReference type="EMBL" id="SJPQ01000004">
    <property type="protein sequence ID" value="TWT86904.1"/>
    <property type="molecule type" value="Genomic_DNA"/>
</dbReference>
<comment type="subcellular location">
    <subcellularLocation>
        <location evidence="1">Membrane</location>
        <topology evidence="1">Multi-pass membrane protein</topology>
    </subcellularLocation>
</comment>
<feature type="transmembrane region" description="Helical" evidence="6">
    <location>
        <begin position="248"/>
        <end position="272"/>
    </location>
</feature>
<evidence type="ECO:0000256" key="3">
    <source>
        <dbReference type="ARBA" id="ARBA00022692"/>
    </source>
</evidence>
<dbReference type="OrthoDB" id="1401038at2"/>
<evidence type="ECO:0000313" key="7">
    <source>
        <dbReference type="EMBL" id="TWT86904.1"/>
    </source>
</evidence>
<evidence type="ECO:0000256" key="1">
    <source>
        <dbReference type="ARBA" id="ARBA00004141"/>
    </source>
</evidence>
<sequence length="551" mass="58412">MPLRYGWYLGSGTPPRAFPTEPFLMPESTSPQAEPRNLIRLWFCVAVGVALWFSPAPEGLSTPAWHTAAVFAATIMGFLLRPLPMGPCVMIGLLALATTGVFYDASHPNSQAAIAWRDVMGLSNPQTMTPYATNGLEIPSWQVRLKESFAYSLTGFANTTVWLVVAAFLVAGAMIRTGLGRRIALTMISRLGGTTLGLGYAITLAELCLAPFIPSNTARGGGVMAPIVNSLSHALGSTAEENPRRAGAYLTLVGAHANLIAAAMFLTGMAANPLVSAAASDVFGVQFGWGRWILGALAPGLVSMAILPLFIYGVCKPQADCSGAAREEARSELRDMGAWTPKQATMATVLAGMLLLWATGPLQKAWLGASLPTAMVALLGVAALVVLGVERWKDVIGNAAAWDALIWLGGLVTMASALKATGFVAWLADRVGAEVTGLPPLTTAIVLAIVYFYSMYAFSMLTGHILAFAAVFFSVALSVGAPPLLMVALVAYFSNLCGCTTNYSSGPVVIYYGLGYVSANRWFAVGWFVSLLHLAVWLGVGLPYWKMLGWW</sequence>
<feature type="transmembrane region" description="Helical" evidence="6">
    <location>
        <begin position="191"/>
        <end position="213"/>
    </location>
</feature>
<keyword evidence="8" id="KW-1185">Reference proteome</keyword>
<feature type="transmembrane region" description="Helical" evidence="6">
    <location>
        <begin position="522"/>
        <end position="545"/>
    </location>
</feature>
<name>A0A5C5ZHS2_9BACT</name>
<dbReference type="GO" id="GO:0016020">
    <property type="term" value="C:membrane"/>
    <property type="evidence" value="ECO:0007669"/>
    <property type="project" value="UniProtKB-SubCell"/>
</dbReference>
<dbReference type="PANTHER" id="PTHR42826">
    <property type="entry name" value="DICARBOXYLATE TRANSPORTER 2.1, CHLOROPLASTIC"/>
    <property type="match status" value="1"/>
</dbReference>
<dbReference type="InterPro" id="IPR001898">
    <property type="entry name" value="SLC13A/DASS"/>
</dbReference>
<feature type="transmembrane region" description="Helical" evidence="6">
    <location>
        <begin position="336"/>
        <end position="359"/>
    </location>
</feature>
<feature type="transmembrane region" description="Helical" evidence="6">
    <location>
        <begin position="438"/>
        <end position="458"/>
    </location>
</feature>
<comment type="caution">
    <text evidence="7">The sequence shown here is derived from an EMBL/GenBank/DDBJ whole genome shotgun (WGS) entry which is preliminary data.</text>
</comment>
<gene>
    <name evidence="7" type="primary">yflS</name>
    <name evidence="7" type="ORF">Mal64_37340</name>
</gene>
<feature type="transmembrane region" description="Helical" evidence="6">
    <location>
        <begin position="38"/>
        <end position="57"/>
    </location>
</feature>
<keyword evidence="3 6" id="KW-0812">Transmembrane</keyword>
<keyword evidence="5 6" id="KW-0472">Membrane</keyword>
<accession>A0A5C5ZHS2</accession>
<dbReference type="GO" id="GO:0022857">
    <property type="term" value="F:transmembrane transporter activity"/>
    <property type="evidence" value="ECO:0007669"/>
    <property type="project" value="InterPro"/>
</dbReference>
<dbReference type="AlphaFoldDB" id="A0A5C5ZHS2"/>
<reference evidence="7 8" key="1">
    <citation type="submission" date="2019-02" db="EMBL/GenBank/DDBJ databases">
        <title>Deep-cultivation of Planctomycetes and their phenomic and genomic characterization uncovers novel biology.</title>
        <authorList>
            <person name="Wiegand S."/>
            <person name="Jogler M."/>
            <person name="Boedeker C."/>
            <person name="Pinto D."/>
            <person name="Vollmers J."/>
            <person name="Rivas-Marin E."/>
            <person name="Kohn T."/>
            <person name="Peeters S.H."/>
            <person name="Heuer A."/>
            <person name="Rast P."/>
            <person name="Oberbeckmann S."/>
            <person name="Bunk B."/>
            <person name="Jeske O."/>
            <person name="Meyerdierks A."/>
            <person name="Storesund J.E."/>
            <person name="Kallscheuer N."/>
            <person name="Luecker S."/>
            <person name="Lage O.M."/>
            <person name="Pohl T."/>
            <person name="Merkel B.J."/>
            <person name="Hornburger P."/>
            <person name="Mueller R.-W."/>
            <person name="Bruemmer F."/>
            <person name="Labrenz M."/>
            <person name="Spormann A.M."/>
            <person name="Op Den Camp H."/>
            <person name="Overmann J."/>
            <person name="Amann R."/>
            <person name="Jetten M.S.M."/>
            <person name="Mascher T."/>
            <person name="Medema M.H."/>
            <person name="Devos D.P."/>
            <person name="Kaster A.-K."/>
            <person name="Ovreas L."/>
            <person name="Rohde M."/>
            <person name="Galperin M.Y."/>
            <person name="Jogler C."/>
        </authorList>
    </citation>
    <scope>NUCLEOTIDE SEQUENCE [LARGE SCALE GENOMIC DNA]</scope>
    <source>
        <strain evidence="7 8">Mal64</strain>
    </source>
</reference>
<keyword evidence="4 6" id="KW-1133">Transmembrane helix</keyword>
<evidence type="ECO:0000256" key="4">
    <source>
        <dbReference type="ARBA" id="ARBA00022989"/>
    </source>
</evidence>
<feature type="transmembrane region" description="Helical" evidence="6">
    <location>
        <begin position="87"/>
        <end position="103"/>
    </location>
</feature>
<organism evidence="7 8">
    <name type="scientific">Pseudobythopirellula maris</name>
    <dbReference type="NCBI Taxonomy" id="2527991"/>
    <lineage>
        <taxon>Bacteria</taxon>
        <taxon>Pseudomonadati</taxon>
        <taxon>Planctomycetota</taxon>
        <taxon>Planctomycetia</taxon>
        <taxon>Pirellulales</taxon>
        <taxon>Lacipirellulaceae</taxon>
        <taxon>Pseudobythopirellula</taxon>
    </lineage>
</organism>
<feature type="transmembrane region" description="Helical" evidence="6">
    <location>
        <begin position="365"/>
        <end position="387"/>
    </location>
</feature>
<feature type="transmembrane region" description="Helical" evidence="6">
    <location>
        <begin position="465"/>
        <end position="493"/>
    </location>
</feature>
<evidence type="ECO:0000313" key="8">
    <source>
        <dbReference type="Proteomes" id="UP000315440"/>
    </source>
</evidence>
<feature type="transmembrane region" description="Helical" evidence="6">
    <location>
        <begin position="292"/>
        <end position="315"/>
    </location>
</feature>
<dbReference type="InterPro" id="IPR030676">
    <property type="entry name" value="CitT-rel"/>
</dbReference>